<dbReference type="InterPro" id="IPR042468">
    <property type="entry name" value="Peptidase_C65_otubain_sub1"/>
</dbReference>
<dbReference type="InterPro" id="IPR038765">
    <property type="entry name" value="Papain-like_cys_pep_sf"/>
</dbReference>
<evidence type="ECO:0000313" key="11">
    <source>
        <dbReference type="Proteomes" id="UP000274756"/>
    </source>
</evidence>
<evidence type="ECO:0000313" key="10">
    <source>
        <dbReference type="Proteomes" id="UP000038040"/>
    </source>
</evidence>
<accession>A0A0N4U0V4</accession>
<sequence length="260" mass="30478">MRDLINMYKEIGHNLYQSFSNFYLKELSQQYDSIREVRGDGCCFYRALLCSQLERILREGDERIRFILLISSFHSYCFYSIFYECYIFSLLNIQLRFSNLCKGWRKRLLKQNFPAFTTNDFCDVFDELLNDISDGKIDATLLLSMLNEDARSNYYVTFLRLVTSGYLRENSDLYAGFIEGDRSVEQYCRDEIEPSFTECDHIGISALSNALGISIRVEYIDCSSVPGGSSFHDFLCDSTEPQLFFLYRPGHYDILYKKFS</sequence>
<dbReference type="STRING" id="318479.A0A0N4U0V4"/>
<dbReference type="GO" id="GO:0004843">
    <property type="term" value="F:cysteine-type deubiquitinase activity"/>
    <property type="evidence" value="ECO:0007669"/>
    <property type="project" value="UniProtKB-EC"/>
</dbReference>
<evidence type="ECO:0000256" key="5">
    <source>
        <dbReference type="ARBA" id="ARBA00022801"/>
    </source>
</evidence>
<dbReference type="InterPro" id="IPR019400">
    <property type="entry name" value="Peptidase_C65_otubain"/>
</dbReference>
<evidence type="ECO:0000259" key="8">
    <source>
        <dbReference type="PROSITE" id="PS50802"/>
    </source>
</evidence>
<dbReference type="GO" id="GO:0006508">
    <property type="term" value="P:proteolysis"/>
    <property type="evidence" value="ECO:0007669"/>
    <property type="project" value="UniProtKB-KW"/>
</dbReference>
<dbReference type="EC" id="3.4.19.12" evidence="2"/>
<keyword evidence="11" id="KW-1185">Reference proteome</keyword>
<keyword evidence="4" id="KW-0833">Ubl conjugation pathway</keyword>
<dbReference type="PANTHER" id="PTHR12931">
    <property type="entry name" value="UBIQUITIN THIOLESTERASE PROTEIN OTUB"/>
    <property type="match status" value="1"/>
</dbReference>
<dbReference type="WBParaSite" id="DME_0000020001-mRNA-1">
    <property type="protein sequence ID" value="DME_0000020001-mRNA-1"/>
    <property type="gene ID" value="DME_0000020001"/>
</dbReference>
<reference evidence="9 11" key="2">
    <citation type="submission" date="2018-11" db="EMBL/GenBank/DDBJ databases">
        <authorList>
            <consortium name="Pathogen Informatics"/>
        </authorList>
    </citation>
    <scope>NUCLEOTIDE SEQUENCE [LARGE SCALE GENOMIC DNA]</scope>
</reference>
<dbReference type="EMBL" id="UYYG01001150">
    <property type="protein sequence ID" value="VDN54587.1"/>
    <property type="molecule type" value="Genomic_DNA"/>
</dbReference>
<evidence type="ECO:0000256" key="7">
    <source>
        <dbReference type="SAM" id="Phobius"/>
    </source>
</evidence>
<dbReference type="Gene3D" id="1.20.1300.20">
    <property type="entry name" value="Peptidase C65 Otubain, subdomain 2"/>
    <property type="match status" value="2"/>
</dbReference>
<dbReference type="InterPro" id="IPR042467">
    <property type="entry name" value="Peptidase_C65_otubain_sub2"/>
</dbReference>
<dbReference type="AlphaFoldDB" id="A0A0N4U0V4"/>
<evidence type="ECO:0000313" key="12">
    <source>
        <dbReference type="WBParaSite" id="DME_0000020001-mRNA-1"/>
    </source>
</evidence>
<protein>
    <recommendedName>
        <fullName evidence="2">ubiquitinyl hydrolase 1</fullName>
        <ecNumber evidence="2">3.4.19.12</ecNumber>
    </recommendedName>
</protein>
<gene>
    <name evidence="9" type="ORF">DME_LOCUS4560</name>
</gene>
<proteinExistence type="predicted"/>
<evidence type="ECO:0000256" key="6">
    <source>
        <dbReference type="ARBA" id="ARBA00022807"/>
    </source>
</evidence>
<keyword evidence="6" id="KW-0788">Thiol protease</keyword>
<evidence type="ECO:0000313" key="9">
    <source>
        <dbReference type="EMBL" id="VDN54587.1"/>
    </source>
</evidence>
<dbReference type="PROSITE" id="PS50802">
    <property type="entry name" value="OTU"/>
    <property type="match status" value="1"/>
</dbReference>
<dbReference type="Proteomes" id="UP000274756">
    <property type="component" value="Unassembled WGS sequence"/>
</dbReference>
<dbReference type="InterPro" id="IPR003323">
    <property type="entry name" value="OTU_dom"/>
</dbReference>
<dbReference type="GO" id="GO:0071108">
    <property type="term" value="P:protein K48-linked deubiquitination"/>
    <property type="evidence" value="ECO:0007669"/>
    <property type="project" value="TreeGrafter"/>
</dbReference>
<organism evidence="10 12">
    <name type="scientific">Dracunculus medinensis</name>
    <name type="common">Guinea worm</name>
    <dbReference type="NCBI Taxonomy" id="318479"/>
    <lineage>
        <taxon>Eukaryota</taxon>
        <taxon>Metazoa</taxon>
        <taxon>Ecdysozoa</taxon>
        <taxon>Nematoda</taxon>
        <taxon>Chromadorea</taxon>
        <taxon>Rhabditida</taxon>
        <taxon>Spirurina</taxon>
        <taxon>Dracunculoidea</taxon>
        <taxon>Dracunculidae</taxon>
        <taxon>Dracunculus</taxon>
    </lineage>
</organism>
<dbReference type="Proteomes" id="UP000038040">
    <property type="component" value="Unplaced"/>
</dbReference>
<dbReference type="GO" id="GO:0005634">
    <property type="term" value="C:nucleus"/>
    <property type="evidence" value="ECO:0007669"/>
    <property type="project" value="TreeGrafter"/>
</dbReference>
<keyword evidence="7" id="KW-0472">Membrane</keyword>
<reference evidence="12" key="1">
    <citation type="submission" date="2017-02" db="UniProtKB">
        <authorList>
            <consortium name="WormBaseParasite"/>
        </authorList>
    </citation>
    <scope>IDENTIFICATION</scope>
</reference>
<dbReference type="SUPFAM" id="SSF54001">
    <property type="entry name" value="Cysteine proteinases"/>
    <property type="match status" value="2"/>
</dbReference>
<keyword evidence="3" id="KW-0645">Protease</keyword>
<dbReference type="GO" id="GO:0043130">
    <property type="term" value="F:ubiquitin binding"/>
    <property type="evidence" value="ECO:0007669"/>
    <property type="project" value="TreeGrafter"/>
</dbReference>
<comment type="catalytic activity">
    <reaction evidence="1">
        <text>Thiol-dependent hydrolysis of ester, thioester, amide, peptide and isopeptide bonds formed by the C-terminal Gly of ubiquitin (a 76-residue protein attached to proteins as an intracellular targeting signal).</text>
        <dbReference type="EC" id="3.4.19.12"/>
    </reaction>
</comment>
<evidence type="ECO:0000256" key="4">
    <source>
        <dbReference type="ARBA" id="ARBA00022786"/>
    </source>
</evidence>
<dbReference type="PANTHER" id="PTHR12931:SF15">
    <property type="entry name" value="UBIQUITIN THIOESTERASE OTUBAIN-LIKE"/>
    <property type="match status" value="1"/>
</dbReference>
<keyword evidence="5" id="KW-0378">Hydrolase</keyword>
<feature type="domain" description="OTU" evidence="8">
    <location>
        <begin position="32"/>
        <end position="258"/>
    </location>
</feature>
<dbReference type="OrthoDB" id="18915at2759"/>
<keyword evidence="7" id="KW-1133">Transmembrane helix</keyword>
<evidence type="ECO:0000256" key="3">
    <source>
        <dbReference type="ARBA" id="ARBA00022670"/>
    </source>
</evidence>
<evidence type="ECO:0000256" key="2">
    <source>
        <dbReference type="ARBA" id="ARBA00012759"/>
    </source>
</evidence>
<name>A0A0N4U0V4_DRAME</name>
<keyword evidence="7" id="KW-0812">Transmembrane</keyword>
<dbReference type="Pfam" id="PF10275">
    <property type="entry name" value="Peptidase_C65"/>
    <property type="match status" value="2"/>
</dbReference>
<dbReference type="Gene3D" id="3.30.200.60">
    <property type="entry name" value="Peptidase C65 Otubain, subdomain 1"/>
    <property type="match status" value="2"/>
</dbReference>
<feature type="transmembrane region" description="Helical" evidence="7">
    <location>
        <begin position="66"/>
        <end position="91"/>
    </location>
</feature>
<evidence type="ECO:0000256" key="1">
    <source>
        <dbReference type="ARBA" id="ARBA00000707"/>
    </source>
</evidence>